<organism evidence="11 12">
    <name type="scientific">Linum tenue</name>
    <dbReference type="NCBI Taxonomy" id="586396"/>
    <lineage>
        <taxon>Eukaryota</taxon>
        <taxon>Viridiplantae</taxon>
        <taxon>Streptophyta</taxon>
        <taxon>Embryophyta</taxon>
        <taxon>Tracheophyta</taxon>
        <taxon>Spermatophyta</taxon>
        <taxon>Magnoliopsida</taxon>
        <taxon>eudicotyledons</taxon>
        <taxon>Gunneridae</taxon>
        <taxon>Pentapetalae</taxon>
        <taxon>rosids</taxon>
        <taxon>fabids</taxon>
        <taxon>Malpighiales</taxon>
        <taxon>Linaceae</taxon>
        <taxon>Linum</taxon>
    </lineage>
</organism>
<protein>
    <recommendedName>
        <fullName evidence="13">Leucine-rich repeat-containing N-terminal plant-type domain-containing protein</fullName>
    </recommendedName>
</protein>
<comment type="caution">
    <text evidence="11">The sequence shown here is derived from an EMBL/GenBank/DDBJ whole genome shotgun (WGS) entry which is preliminary data.</text>
</comment>
<dbReference type="GO" id="GO:0005576">
    <property type="term" value="C:extracellular region"/>
    <property type="evidence" value="ECO:0007669"/>
    <property type="project" value="UniProtKB-SubCell"/>
</dbReference>
<keyword evidence="3" id="KW-0964">Secreted</keyword>
<proteinExistence type="predicted"/>
<keyword evidence="7" id="KW-0472">Membrane</keyword>
<evidence type="ECO:0000256" key="2">
    <source>
        <dbReference type="ARBA" id="ARBA00004613"/>
    </source>
</evidence>
<dbReference type="PANTHER" id="PTHR32093">
    <property type="entry name" value="LEUCINE-RICH REPEAT EXTENSIN-LIKE PROTEIN 3-RELATED"/>
    <property type="match status" value="1"/>
</dbReference>
<evidence type="ECO:0008006" key="13">
    <source>
        <dbReference type="Google" id="ProtNLM"/>
    </source>
</evidence>
<keyword evidence="5 10" id="KW-0732">Signal</keyword>
<evidence type="ECO:0000313" key="12">
    <source>
        <dbReference type="Proteomes" id="UP001154282"/>
    </source>
</evidence>
<sequence>MAAASLSLLFVTLLFHSHSPATAAAVPNRGALEIIIGGETPSPPDYGDCPPPPPPPEPICPPPANFHYPPPPQHPPPTPSPPPYPKPPPPPPTPKPSPPPPPPTPKRPPTPGFENERIAKAFKVIQRFRKKIKCDPQRITDSWRGNDVCSYKGFRCAVRPDINTKAVAAADFNGYGFGGDGDDLPLQGFLDELEDLTLFHANSNNFTGKIPPNLGSKIKYFYEIDLSNNKFAGGFPHEILDAHNASFIDLRYNRFSGRVPSRIFQQDLDVLFLNNNGFTGPLPETVGDTPALYLTFANNRFSGQIPKSIGRCRSLLEVLFLNNQFSGCLPTEIGNLTQARIFDAGDNKLTGPIPHSFACLADIKDLNLARNQLYGAIPESVCQLPKLANLSLSSNYFTQVGPACRDLIKKKVLDVRHNCILDLPGQRSAAECGMFFSNKHTCPNEKTLMSYVPCKGGSGGGKNSHQQSTTAAEAEELSTAPAPSPSSFTYHALRPHMLR</sequence>
<comment type="subcellular location">
    <subcellularLocation>
        <location evidence="1">Membrane</location>
    </subcellularLocation>
    <subcellularLocation>
        <location evidence="2">Secreted</location>
    </subcellularLocation>
</comment>
<evidence type="ECO:0000256" key="1">
    <source>
        <dbReference type="ARBA" id="ARBA00004370"/>
    </source>
</evidence>
<dbReference type="InterPro" id="IPR032675">
    <property type="entry name" value="LRR_dom_sf"/>
</dbReference>
<keyword evidence="12" id="KW-1185">Reference proteome</keyword>
<keyword evidence="6" id="KW-0677">Repeat</keyword>
<feature type="compositionally biased region" description="Pro residues" evidence="9">
    <location>
        <begin position="41"/>
        <end position="111"/>
    </location>
</feature>
<keyword evidence="4" id="KW-0433">Leucine-rich repeat</keyword>
<feature type="region of interest" description="Disordered" evidence="9">
    <location>
        <begin position="459"/>
        <end position="491"/>
    </location>
</feature>
<feature type="region of interest" description="Disordered" evidence="9">
    <location>
        <begin position="35"/>
        <end position="114"/>
    </location>
</feature>
<evidence type="ECO:0000256" key="7">
    <source>
        <dbReference type="ARBA" id="ARBA00023136"/>
    </source>
</evidence>
<evidence type="ECO:0000256" key="5">
    <source>
        <dbReference type="ARBA" id="ARBA00022729"/>
    </source>
</evidence>
<evidence type="ECO:0000256" key="9">
    <source>
        <dbReference type="SAM" id="MobiDB-lite"/>
    </source>
</evidence>
<dbReference type="InterPro" id="IPR051582">
    <property type="entry name" value="LRR_extensin-like_regulator"/>
</dbReference>
<accession>A0AAV0MI87</accession>
<dbReference type="EMBL" id="CAMGYJ010000007">
    <property type="protein sequence ID" value="CAI0445861.1"/>
    <property type="molecule type" value="Genomic_DNA"/>
</dbReference>
<evidence type="ECO:0000256" key="6">
    <source>
        <dbReference type="ARBA" id="ARBA00022737"/>
    </source>
</evidence>
<dbReference type="AlphaFoldDB" id="A0AAV0MI87"/>
<evidence type="ECO:0000256" key="3">
    <source>
        <dbReference type="ARBA" id="ARBA00022525"/>
    </source>
</evidence>
<feature type="chain" id="PRO_5043594756" description="Leucine-rich repeat-containing N-terminal plant-type domain-containing protein" evidence="10">
    <location>
        <begin position="25"/>
        <end position="499"/>
    </location>
</feature>
<dbReference type="FunFam" id="3.80.10.10:FF:000041">
    <property type="entry name" value="LRR receptor-like serine/threonine-protein kinase ERECTA"/>
    <property type="match status" value="1"/>
</dbReference>
<feature type="signal peptide" evidence="10">
    <location>
        <begin position="1"/>
        <end position="24"/>
    </location>
</feature>
<gene>
    <name evidence="11" type="ORF">LITE_LOCUS28764</name>
</gene>
<evidence type="ECO:0000256" key="8">
    <source>
        <dbReference type="ARBA" id="ARBA00023180"/>
    </source>
</evidence>
<dbReference type="GO" id="GO:0016020">
    <property type="term" value="C:membrane"/>
    <property type="evidence" value="ECO:0007669"/>
    <property type="project" value="UniProtKB-SubCell"/>
</dbReference>
<name>A0AAV0MI87_9ROSI</name>
<dbReference type="PRINTS" id="PR01217">
    <property type="entry name" value="PRICHEXTENSN"/>
</dbReference>
<dbReference type="Proteomes" id="UP001154282">
    <property type="component" value="Unassembled WGS sequence"/>
</dbReference>
<evidence type="ECO:0000256" key="10">
    <source>
        <dbReference type="SAM" id="SignalP"/>
    </source>
</evidence>
<feature type="compositionally biased region" description="Low complexity" evidence="9">
    <location>
        <begin position="468"/>
        <end position="487"/>
    </location>
</feature>
<dbReference type="PANTHER" id="PTHR32093:SF131">
    <property type="entry name" value="LEUCINE-RICH REPEAT-CONTAINING N-TERMINAL PLANT-TYPE DOMAIN-CONTAINING PROTEIN"/>
    <property type="match status" value="1"/>
</dbReference>
<evidence type="ECO:0000256" key="4">
    <source>
        <dbReference type="ARBA" id="ARBA00022614"/>
    </source>
</evidence>
<reference evidence="11" key="1">
    <citation type="submission" date="2022-08" db="EMBL/GenBank/DDBJ databases">
        <authorList>
            <person name="Gutierrez-Valencia J."/>
        </authorList>
    </citation>
    <scope>NUCLEOTIDE SEQUENCE</scope>
</reference>
<evidence type="ECO:0000313" key="11">
    <source>
        <dbReference type="EMBL" id="CAI0445861.1"/>
    </source>
</evidence>
<dbReference type="Gene3D" id="3.80.10.10">
    <property type="entry name" value="Ribonuclease Inhibitor"/>
    <property type="match status" value="1"/>
</dbReference>
<keyword evidence="8" id="KW-0325">Glycoprotein</keyword>
<dbReference type="SUPFAM" id="SSF52058">
    <property type="entry name" value="L domain-like"/>
    <property type="match status" value="1"/>
</dbReference>